<gene>
    <name evidence="2" type="ORF">MKZ38_008761</name>
</gene>
<keyword evidence="3" id="KW-1185">Reference proteome</keyword>
<evidence type="ECO:0000256" key="1">
    <source>
        <dbReference type="SAM" id="Phobius"/>
    </source>
</evidence>
<name>A0AAD5RVN9_9PEZI</name>
<evidence type="ECO:0008006" key="4">
    <source>
        <dbReference type="Google" id="ProtNLM"/>
    </source>
</evidence>
<dbReference type="AlphaFoldDB" id="A0AAD5RVN9"/>
<comment type="caution">
    <text evidence="2">The sequence shown here is derived from an EMBL/GenBank/DDBJ whole genome shotgun (WGS) entry which is preliminary data.</text>
</comment>
<protein>
    <recommendedName>
        <fullName evidence="4">Alternative oxidase</fullName>
    </recommendedName>
</protein>
<feature type="transmembrane region" description="Helical" evidence="1">
    <location>
        <begin position="7"/>
        <end position="27"/>
    </location>
</feature>
<sequence length="499" mass="55612">MIHPTQLSTLLKAAIPLLFMIWILWWMGAPARDYHEVLRQFKGQRGLFVNDMLEHEVGGPFDGTPIQELCASKTWTQGLIVSCDPAQGGIGHVRNAHLTCVRLAIEAGAELILPGIVRRSENDISKLNKVANPKGPLRGVHPSYLFDTEHLKSSLQAHCPQMKVYNSIDDLASEPSVLSALKFDPATLPVPKTEGGTLARPDKWLRQFNEWMDRESPKDKRKYPVRVHIPSLCFYWPVFWDGPEFARQFGRILRPHENARRLAAAALYSMNKRYGWHWEPRKEQIKKGSFVGVHLRTEQDAVERFPQYTTQGAEYLNFMAYANLSITFVAHGATATGVDIFSLRARDFGITVVEKRELLEPQDATFLDRMSFDQQGTVDFEILQRAALHTGSSASTFSWNVALRRNTMSEDYGGVAIGDKSEKSDLAVEKREVERRAAGELGDFDAIAKGQAAAKAAGGGGVGAVPGSGDGRIRWVDEFGILYGNDGTQTRAMAEGMWP</sequence>
<dbReference type="Proteomes" id="UP001201980">
    <property type="component" value="Unassembled WGS sequence"/>
</dbReference>
<proteinExistence type="predicted"/>
<keyword evidence="1" id="KW-0472">Membrane</keyword>
<reference evidence="2" key="1">
    <citation type="submission" date="2022-07" db="EMBL/GenBank/DDBJ databases">
        <title>Draft genome sequence of Zalerion maritima ATCC 34329, a (micro)plastics degrading marine fungus.</title>
        <authorList>
            <person name="Paco A."/>
            <person name="Goncalves M.F.M."/>
            <person name="Rocha-Santos T.A.P."/>
            <person name="Alves A."/>
        </authorList>
    </citation>
    <scope>NUCLEOTIDE SEQUENCE</scope>
    <source>
        <strain evidence="2">ATCC 34329</strain>
    </source>
</reference>
<dbReference type="EMBL" id="JAKWBI020000061">
    <property type="protein sequence ID" value="KAJ2904140.1"/>
    <property type="molecule type" value="Genomic_DNA"/>
</dbReference>
<evidence type="ECO:0000313" key="3">
    <source>
        <dbReference type="Proteomes" id="UP001201980"/>
    </source>
</evidence>
<dbReference type="Gene3D" id="3.40.50.11350">
    <property type="match status" value="1"/>
</dbReference>
<dbReference type="CDD" id="cd11296">
    <property type="entry name" value="O-FucT_like"/>
    <property type="match status" value="1"/>
</dbReference>
<keyword evidence="1" id="KW-0812">Transmembrane</keyword>
<evidence type="ECO:0000313" key="2">
    <source>
        <dbReference type="EMBL" id="KAJ2904140.1"/>
    </source>
</evidence>
<accession>A0AAD5RVN9</accession>
<keyword evidence="1" id="KW-1133">Transmembrane helix</keyword>
<organism evidence="2 3">
    <name type="scientific">Zalerion maritima</name>
    <dbReference type="NCBI Taxonomy" id="339359"/>
    <lineage>
        <taxon>Eukaryota</taxon>
        <taxon>Fungi</taxon>
        <taxon>Dikarya</taxon>
        <taxon>Ascomycota</taxon>
        <taxon>Pezizomycotina</taxon>
        <taxon>Sordariomycetes</taxon>
        <taxon>Lulworthiomycetidae</taxon>
        <taxon>Lulworthiales</taxon>
        <taxon>Lulworthiaceae</taxon>
        <taxon>Zalerion</taxon>
    </lineage>
</organism>